<dbReference type="OrthoDB" id="7006010at2"/>
<dbReference type="EMBL" id="CP011253">
    <property type="protein sequence ID" value="ANJ87162.1"/>
    <property type="molecule type" value="Genomic_DNA"/>
</dbReference>
<sequence>MVISDQILLSYVDGSLTEEAASKVEAAIATSPDIAARVEALYASDLPFQDAYEACFTAPVPPELVSTVRTLVRGRTTLDVPSHVASANDARFMRTGRNGRDGRAGRRVHVRSPGTVPRRSLLDREFDESTSFDSQRPRVIWWQIGGFAAGATAFAVLVASAGARFLTEGSAPTPMPQMPISRAMSVAGNLDVDSVAVSPPEAANAWHGSYEPWVRAFVSYQSLFARATLDPLDDEAAEAIATVRAIRHRDDIPLVVPDLRRAGMEFKRLQRLQFDGRAVVQMAYLPREGPPVAIYVVKDTRLAHGPSAQTIPPMDTVTWRRDGQMFALVSQAGSSDLLPIARALANDVVPVLYDGGTTPPGLQANGVLQPFTDAMADAPLSKTYESR</sequence>
<evidence type="ECO:0000313" key="2">
    <source>
        <dbReference type="EMBL" id="ANJ87162.1"/>
    </source>
</evidence>
<dbReference type="RefSeq" id="WP_052653435.1">
    <property type="nucleotide sequence ID" value="NZ_CP011253.3"/>
</dbReference>
<protein>
    <recommendedName>
        <fullName evidence="4">Transmembrane anti-sigma factor</fullName>
    </recommendedName>
</protein>
<accession>A0A192B1J9</accession>
<dbReference type="KEGG" id="pox:MB84_31165"/>
<evidence type="ECO:0008006" key="4">
    <source>
        <dbReference type="Google" id="ProtNLM"/>
    </source>
</evidence>
<organism evidence="2 3">
    <name type="scientific">Pandoraea oxalativorans</name>
    <dbReference type="NCBI Taxonomy" id="573737"/>
    <lineage>
        <taxon>Bacteria</taxon>
        <taxon>Pseudomonadati</taxon>
        <taxon>Pseudomonadota</taxon>
        <taxon>Betaproteobacteria</taxon>
        <taxon>Burkholderiales</taxon>
        <taxon>Burkholderiaceae</taxon>
        <taxon>Pandoraea</taxon>
    </lineage>
</organism>
<evidence type="ECO:0000313" key="3">
    <source>
        <dbReference type="Proteomes" id="UP000035050"/>
    </source>
</evidence>
<reference evidence="2" key="1">
    <citation type="submission" date="2016-06" db="EMBL/GenBank/DDBJ databases">
        <title>Pandoraea oxalativorans DSM 23570 Genome Sequencing.</title>
        <authorList>
            <person name="Ee R."/>
            <person name="Lim Y.-L."/>
            <person name="Yong D."/>
            <person name="Yin W.-F."/>
            <person name="Chan K.-G."/>
        </authorList>
    </citation>
    <scope>NUCLEOTIDE SEQUENCE</scope>
    <source>
        <strain evidence="2">DSM 23570</strain>
    </source>
</reference>
<feature type="region of interest" description="Disordered" evidence="1">
    <location>
        <begin position="94"/>
        <end position="113"/>
    </location>
</feature>
<proteinExistence type="predicted"/>
<name>A0A192B1J9_9BURK</name>
<dbReference type="AlphaFoldDB" id="A0A192B1J9"/>
<gene>
    <name evidence="2" type="ORF">MB84_31165</name>
</gene>
<dbReference type="Proteomes" id="UP000035050">
    <property type="component" value="Chromosome"/>
</dbReference>
<keyword evidence="3" id="KW-1185">Reference proteome</keyword>
<evidence type="ECO:0000256" key="1">
    <source>
        <dbReference type="SAM" id="MobiDB-lite"/>
    </source>
</evidence>